<sequence length="658" mass="72373">MVKNKFAPFLILLLLCVSPSHAAWTDYIPLYGTFTGAVDTATGLVDSFSGMMDSITDAMDSISSFFNPDDTTIIETGDIENQTALGIEDGEYFSADEVNSVGMASLDNISKTINSEYTCLLNTSVTGTGLGKIDIGLRARDKLYGYSAFSVAMSIYKPETYAYQDNFHLTSYSLWVEDIENPGVKLWTYSASSSEVATPGGSAITDATILKAPDDKYSVVKSCLTSNSNLMELDGIITSQNKQFEIHGNVVGYIENWQEVAVTTSNPDGSTTTTWKWVRKDNIPVDLDIVTTSMWQHENNGAYSLDGATGTLPVSDWYEYGGLWVTYASLNQGSTSNLLAQFWSSPVHILDSSSSYKFFALYNAEYNAVTDLDMDLSNVDTRIVTLAVSNDSNFEVAGSDEFSNLNIDSTYAISGNLPFMSSSDNVASWKVYAITYGEITRDDGQKLPVWTVVRPWIAVNDNVQILNLDTAIELEDLYLSGDINSSALEEVKTTAISEIETMLDSIEQDLGYAERNDNTEMINALNKAKTCLNNAKSVIESLSSTDTEDEKTAKINKYKLYLEAAEMYLKASACYKTGLDSDGEYYEDMADELVSKESIVITSDGIFDVLNDIPILGTLVSYIPGGWWTVLICGVLAGGYVYLENDKKKGFGRKRKRF</sequence>
<evidence type="ECO:0000313" key="4">
    <source>
        <dbReference type="EMBL" id="BAP62134.1"/>
    </source>
</evidence>
<evidence type="ECO:0000259" key="3">
    <source>
        <dbReference type="Pfam" id="PF22265"/>
    </source>
</evidence>
<keyword evidence="1" id="KW-1133">Transmembrane helix</keyword>
<dbReference type="InterPro" id="IPR054316">
    <property type="entry name" value="T26-6p_Ig-like_dom_2"/>
</dbReference>
<accession>A0A2Z5PNT1</accession>
<evidence type="ECO:0000313" key="5">
    <source>
        <dbReference type="Proteomes" id="UP000263689"/>
    </source>
</evidence>
<protein>
    <submittedName>
        <fullName evidence="4">Uncharacterized protein</fullName>
    </submittedName>
</protein>
<reference evidence="4 5" key="1">
    <citation type="submission" date="2009-06" db="EMBL/GenBank/DDBJ databases">
        <title>Molecular Evidence for Microbiologically Influenced Corrosion from genome of Methanogen.</title>
        <authorList>
            <person name="Ito N."/>
            <person name="Tsurumaru H."/>
            <person name="Shimizu A."/>
            <person name="Harada T."/>
            <person name="Hosoyama A."/>
            <person name="Horikawa H."/>
            <person name="Wakai S."/>
            <person name="Sasaki K."/>
            <person name="Nishijima K."/>
            <person name="Ataku H."/>
            <person name="Yamazaki J."/>
            <person name="Mise M."/>
            <person name="Yamazaki S."/>
            <person name="Tanikawa S."/>
            <person name="Harayama S."/>
            <person name="Fujita N."/>
        </authorList>
    </citation>
    <scope>NUCLEOTIDE SEQUENCE [LARGE SCALE GENOMIC DNA]</scope>
    <source>
        <strain evidence="5">OS7 ( NBRC 103642)</strain>
    </source>
</reference>
<name>A0A2Z5PNT1_METMI</name>
<dbReference type="Pfam" id="PF22092">
    <property type="entry name" value="T26-6p_Ig-like_dom"/>
    <property type="match status" value="1"/>
</dbReference>
<evidence type="ECO:0000259" key="2">
    <source>
        <dbReference type="Pfam" id="PF22092"/>
    </source>
</evidence>
<dbReference type="InterPro" id="IPR054315">
    <property type="entry name" value="T26-6p_Ig-like_dom_1"/>
</dbReference>
<feature type="domain" description="T26-6p second immunoglobulin-like" evidence="3">
    <location>
        <begin position="327"/>
        <end position="459"/>
    </location>
</feature>
<proteinExistence type="predicted"/>
<feature type="transmembrane region" description="Helical" evidence="1">
    <location>
        <begin position="625"/>
        <end position="643"/>
    </location>
</feature>
<dbReference type="AlphaFoldDB" id="A0A2Z5PNT1"/>
<gene>
    <name evidence="4" type="ORF">MMOS7_00480</name>
</gene>
<dbReference type="RefSeq" id="WP_119720479.1">
    <property type="nucleotide sequence ID" value="NZ_AP011528.1"/>
</dbReference>
<feature type="domain" description="T26-6p immunoglobulin-like" evidence="2">
    <location>
        <begin position="130"/>
        <end position="258"/>
    </location>
</feature>
<evidence type="ECO:0000256" key="1">
    <source>
        <dbReference type="SAM" id="Phobius"/>
    </source>
</evidence>
<dbReference type="EMBL" id="AP011528">
    <property type="protein sequence ID" value="BAP62134.1"/>
    <property type="molecule type" value="Genomic_DNA"/>
</dbReference>
<dbReference type="KEGG" id="mmao:MMOS7_00480"/>
<dbReference type="Proteomes" id="UP000263689">
    <property type="component" value="Chromosome"/>
</dbReference>
<keyword evidence="1" id="KW-0472">Membrane</keyword>
<keyword evidence="1" id="KW-0812">Transmembrane</keyword>
<dbReference type="Gene3D" id="2.60.40.2050">
    <property type="match status" value="1"/>
</dbReference>
<dbReference type="GeneID" id="37874517"/>
<dbReference type="Pfam" id="PF22265">
    <property type="entry name" value="T26-6p_Ig-like_dom_2"/>
    <property type="match status" value="1"/>
</dbReference>
<organism evidence="4 5">
    <name type="scientific">Methanococcus maripaludis OS7</name>
    <dbReference type="NCBI Taxonomy" id="637915"/>
    <lineage>
        <taxon>Archaea</taxon>
        <taxon>Methanobacteriati</taxon>
        <taxon>Methanobacteriota</taxon>
        <taxon>Methanomada group</taxon>
        <taxon>Methanococci</taxon>
        <taxon>Methanococcales</taxon>
        <taxon>Methanococcaceae</taxon>
        <taxon>Methanococcus</taxon>
    </lineage>
</organism>